<evidence type="ECO:0000313" key="4">
    <source>
        <dbReference type="EMBL" id="CAB4567725.1"/>
    </source>
</evidence>
<accession>A0A6J6DXR8</accession>
<evidence type="ECO:0000256" key="2">
    <source>
        <dbReference type="ARBA" id="ARBA00023315"/>
    </source>
</evidence>
<evidence type="ECO:0000256" key="1">
    <source>
        <dbReference type="ARBA" id="ARBA00022679"/>
    </source>
</evidence>
<proteinExistence type="predicted"/>
<reference evidence="4" key="1">
    <citation type="submission" date="2020-05" db="EMBL/GenBank/DDBJ databases">
        <authorList>
            <person name="Chiriac C."/>
            <person name="Salcher M."/>
            <person name="Ghai R."/>
            <person name="Kavagutti S V."/>
        </authorList>
    </citation>
    <scope>NUCLEOTIDE SEQUENCE</scope>
</reference>
<keyword evidence="1" id="KW-0808">Transferase</keyword>
<dbReference type="Pfam" id="PF01553">
    <property type="entry name" value="Acyltransferase"/>
    <property type="match status" value="1"/>
</dbReference>
<dbReference type="AlphaFoldDB" id="A0A6J6DXR8"/>
<dbReference type="PANTHER" id="PTHR10434">
    <property type="entry name" value="1-ACYL-SN-GLYCEROL-3-PHOSPHATE ACYLTRANSFERASE"/>
    <property type="match status" value="1"/>
</dbReference>
<feature type="domain" description="Phospholipid/glycerol acyltransferase" evidence="3">
    <location>
        <begin position="38"/>
        <end position="152"/>
    </location>
</feature>
<sequence>MADLVYPGVIKIVQGLWKFLGLRFTILGEANVPRHGGAVMAINHIGYLDFAIAGTAALPAGRLVRFMAKKQVFDHPISGPLMRGMHHISVDRKNGAPSYVEALKALKEGEIIGVFPEATISRTFELKEMKSGVVRLAMDSGTPIIPTIVWGSQRIWTKRQKRNFKRNNFPITVAIGTPYRVSAEADIETEMAKLREKMSELLTLAQGNYPDIPNGEPWAPPRLGGTAPTAKELEAIIAEEQHQSAARKKK</sequence>
<keyword evidence="2" id="KW-0012">Acyltransferase</keyword>
<dbReference type="GO" id="GO:0003841">
    <property type="term" value="F:1-acylglycerol-3-phosphate O-acyltransferase activity"/>
    <property type="evidence" value="ECO:0007669"/>
    <property type="project" value="TreeGrafter"/>
</dbReference>
<dbReference type="EMBL" id="CAEZTJ010000062">
    <property type="protein sequence ID" value="CAB4567725.1"/>
    <property type="molecule type" value="Genomic_DNA"/>
</dbReference>
<gene>
    <name evidence="4" type="ORF">UFOPK1650_00542</name>
</gene>
<evidence type="ECO:0000259" key="3">
    <source>
        <dbReference type="SMART" id="SM00563"/>
    </source>
</evidence>
<dbReference type="GO" id="GO:0006654">
    <property type="term" value="P:phosphatidic acid biosynthetic process"/>
    <property type="evidence" value="ECO:0007669"/>
    <property type="project" value="TreeGrafter"/>
</dbReference>
<dbReference type="SMART" id="SM00563">
    <property type="entry name" value="PlsC"/>
    <property type="match status" value="1"/>
</dbReference>
<dbReference type="CDD" id="cd07989">
    <property type="entry name" value="LPLAT_AGPAT-like"/>
    <property type="match status" value="1"/>
</dbReference>
<name>A0A6J6DXR8_9ZZZZ</name>
<dbReference type="PANTHER" id="PTHR10434:SF55">
    <property type="entry name" value="POSSIBLE ACYLTRANSFERASE"/>
    <property type="match status" value="1"/>
</dbReference>
<dbReference type="InterPro" id="IPR002123">
    <property type="entry name" value="Plipid/glycerol_acylTrfase"/>
</dbReference>
<protein>
    <submittedName>
        <fullName evidence="4">Unannotated protein</fullName>
    </submittedName>
</protein>
<dbReference type="GO" id="GO:0005886">
    <property type="term" value="C:plasma membrane"/>
    <property type="evidence" value="ECO:0007669"/>
    <property type="project" value="TreeGrafter"/>
</dbReference>
<organism evidence="4">
    <name type="scientific">freshwater metagenome</name>
    <dbReference type="NCBI Taxonomy" id="449393"/>
    <lineage>
        <taxon>unclassified sequences</taxon>
        <taxon>metagenomes</taxon>
        <taxon>ecological metagenomes</taxon>
    </lineage>
</organism>
<dbReference type="SUPFAM" id="SSF69593">
    <property type="entry name" value="Glycerol-3-phosphate (1)-acyltransferase"/>
    <property type="match status" value="1"/>
</dbReference>